<evidence type="ECO:0000313" key="3">
    <source>
        <dbReference type="EMBL" id="PSC74861.1"/>
    </source>
</evidence>
<dbReference type="EMBL" id="LHPF02000003">
    <property type="protein sequence ID" value="PSC74861.1"/>
    <property type="molecule type" value="Genomic_DNA"/>
</dbReference>
<feature type="compositionally biased region" description="Low complexity" evidence="1">
    <location>
        <begin position="20"/>
        <end position="42"/>
    </location>
</feature>
<dbReference type="AlphaFoldDB" id="A0A2P6VL83"/>
<organism evidence="3 4">
    <name type="scientific">Micractinium conductrix</name>
    <dbReference type="NCBI Taxonomy" id="554055"/>
    <lineage>
        <taxon>Eukaryota</taxon>
        <taxon>Viridiplantae</taxon>
        <taxon>Chlorophyta</taxon>
        <taxon>core chlorophytes</taxon>
        <taxon>Trebouxiophyceae</taxon>
        <taxon>Chlorellales</taxon>
        <taxon>Chlorellaceae</taxon>
        <taxon>Chlorella clade</taxon>
        <taxon>Micractinium</taxon>
    </lineage>
</organism>
<feature type="signal peptide" evidence="2">
    <location>
        <begin position="1"/>
        <end position="18"/>
    </location>
</feature>
<proteinExistence type="predicted"/>
<evidence type="ECO:0000313" key="4">
    <source>
        <dbReference type="Proteomes" id="UP000239649"/>
    </source>
</evidence>
<comment type="caution">
    <text evidence="3">The sequence shown here is derived from an EMBL/GenBank/DDBJ whole genome shotgun (WGS) entry which is preliminary data.</text>
</comment>
<evidence type="ECO:0000256" key="1">
    <source>
        <dbReference type="SAM" id="MobiDB-lite"/>
    </source>
</evidence>
<protein>
    <submittedName>
        <fullName evidence="3">Uncharacterized protein</fullName>
    </submittedName>
</protein>
<name>A0A2P6VL83_9CHLO</name>
<feature type="region of interest" description="Disordered" evidence="1">
    <location>
        <begin position="20"/>
        <end position="53"/>
    </location>
</feature>
<reference evidence="3 4" key="1">
    <citation type="journal article" date="2018" name="Plant J.">
        <title>Genome sequences of Chlorella sorokiniana UTEX 1602 and Micractinium conductrix SAG 241.80: implications to maltose excretion by a green alga.</title>
        <authorList>
            <person name="Arriola M.B."/>
            <person name="Velmurugan N."/>
            <person name="Zhang Y."/>
            <person name="Plunkett M.H."/>
            <person name="Hondzo H."/>
            <person name="Barney B.M."/>
        </authorList>
    </citation>
    <scope>NUCLEOTIDE SEQUENCE [LARGE SCALE GENOMIC DNA]</scope>
    <source>
        <strain evidence="3 4">SAG 241.80</strain>
    </source>
</reference>
<sequence>MACTALAASAALLPSARGLAARPRQQPAGAAARGRLAVRAAAEPPQSSGDVVQDLKSGAERMLARYDFVSAGMGALLVTGYCAARGQDVGTALWITAAATIVALVVNDLLPEDH</sequence>
<keyword evidence="4" id="KW-1185">Reference proteome</keyword>
<keyword evidence="2" id="KW-0732">Signal</keyword>
<accession>A0A2P6VL83</accession>
<gene>
    <name evidence="3" type="ORF">C2E20_2059</name>
</gene>
<dbReference type="OrthoDB" id="511048at2759"/>
<feature type="chain" id="PRO_5015131002" evidence="2">
    <location>
        <begin position="19"/>
        <end position="114"/>
    </location>
</feature>
<evidence type="ECO:0000256" key="2">
    <source>
        <dbReference type="SAM" id="SignalP"/>
    </source>
</evidence>
<dbReference type="Proteomes" id="UP000239649">
    <property type="component" value="Unassembled WGS sequence"/>
</dbReference>